<dbReference type="RefSeq" id="WP_171720439.1">
    <property type="nucleotide sequence ID" value="NZ_WHOB01000091.1"/>
</dbReference>
<dbReference type="Pfam" id="PF09636">
    <property type="entry name" value="XkdW"/>
    <property type="match status" value="1"/>
</dbReference>
<dbReference type="Gene3D" id="3.30.56.60">
    <property type="entry name" value="XkdW-like"/>
    <property type="match status" value="1"/>
</dbReference>
<proteinExistence type="predicted"/>
<evidence type="ECO:0000313" key="2">
    <source>
        <dbReference type="EMBL" id="NOU83218.1"/>
    </source>
</evidence>
<keyword evidence="3" id="KW-1185">Reference proteome</keyword>
<gene>
    <name evidence="2" type="ORF">GC101_30630</name>
</gene>
<dbReference type="Proteomes" id="UP000596857">
    <property type="component" value="Unassembled WGS sequence"/>
</dbReference>
<dbReference type="EMBL" id="WHOB01000091">
    <property type="protein sequence ID" value="NOU83218.1"/>
    <property type="molecule type" value="Genomic_DNA"/>
</dbReference>
<dbReference type="InterPro" id="IPR035950">
    <property type="entry name" value="XkdW-like_sf"/>
</dbReference>
<dbReference type="SUPFAM" id="SSF159865">
    <property type="entry name" value="XkdW-like"/>
    <property type="match status" value="1"/>
</dbReference>
<reference evidence="2 3" key="1">
    <citation type="submission" date="2019-10" db="EMBL/GenBank/DDBJ databases">
        <title>Description of Paenibacillus terricola sp. nov.</title>
        <authorList>
            <person name="Carlier A."/>
            <person name="Qi S."/>
        </authorList>
    </citation>
    <scope>NUCLEOTIDE SEQUENCE [LARGE SCALE GENOMIC DNA]</scope>
    <source>
        <strain evidence="2 3">LMG 31459</strain>
    </source>
</reference>
<evidence type="ECO:0000259" key="1">
    <source>
        <dbReference type="Pfam" id="PF09636"/>
    </source>
</evidence>
<sequence length="170" mass="19482">MNIPAAIKFIFPKVDALKDFEVWDNGLEPILRPGAEEKGRVRYEIKPPEEGEEPVEGVHYRYSIDYNLLLEGEDYDLVERGPYIAVWNLDEPQPTKAELEAAWEAYQKYEANKPPELTEIEQVREELVQTRIALTDTYEQLEFAQDEATGAQLALVELYELVLPLIGGDV</sequence>
<name>A0ABX1YQ76_9BACL</name>
<evidence type="ECO:0000313" key="3">
    <source>
        <dbReference type="Proteomes" id="UP000596857"/>
    </source>
</evidence>
<feature type="domain" description="Bacteriophage SP-beta YorD" evidence="1">
    <location>
        <begin position="4"/>
        <end position="111"/>
    </location>
</feature>
<comment type="caution">
    <text evidence="2">The sequence shown here is derived from an EMBL/GenBank/DDBJ whole genome shotgun (WGS) entry which is preliminary data.</text>
</comment>
<accession>A0ABX1YQ76</accession>
<protein>
    <recommendedName>
        <fullName evidence="1">Bacteriophage SP-beta YorD domain-containing protein</fullName>
    </recommendedName>
</protein>
<organism evidence="2 3">
    <name type="scientific">Paenibacillus phytohabitans</name>
    <dbReference type="NCBI Taxonomy" id="2654978"/>
    <lineage>
        <taxon>Bacteria</taxon>
        <taxon>Bacillati</taxon>
        <taxon>Bacillota</taxon>
        <taxon>Bacilli</taxon>
        <taxon>Bacillales</taxon>
        <taxon>Paenibacillaceae</taxon>
        <taxon>Paenibacillus</taxon>
    </lineage>
</organism>
<dbReference type="InterPro" id="IPR019094">
    <property type="entry name" value="Phage_SP-beta_YorD"/>
</dbReference>